<organism evidence="6 7">
    <name type="scientific">Rossellomorea pakistanensis</name>
    <dbReference type="NCBI Taxonomy" id="992288"/>
    <lineage>
        <taxon>Bacteria</taxon>
        <taxon>Bacillati</taxon>
        <taxon>Bacillota</taxon>
        <taxon>Bacilli</taxon>
        <taxon>Bacillales</taxon>
        <taxon>Bacillaceae</taxon>
        <taxon>Rossellomorea</taxon>
    </lineage>
</organism>
<evidence type="ECO:0000256" key="4">
    <source>
        <dbReference type="ARBA" id="ARBA00023239"/>
    </source>
</evidence>
<comment type="caution">
    <text evidence="6">The sequence shown here is derived from an EMBL/GenBank/DDBJ whole genome shotgun (WGS) entry which is preliminary data.</text>
</comment>
<dbReference type="GO" id="GO:0008675">
    <property type="term" value="F:2-dehydro-3-deoxy-phosphogluconate aldolase activity"/>
    <property type="evidence" value="ECO:0007669"/>
    <property type="project" value="UniProtKB-EC"/>
</dbReference>
<dbReference type="SUPFAM" id="SSF51569">
    <property type="entry name" value="Aldolase"/>
    <property type="match status" value="1"/>
</dbReference>
<reference evidence="6 7" key="1">
    <citation type="submission" date="2021-01" db="EMBL/GenBank/DDBJ databases">
        <title>Genomic Encyclopedia of Type Strains, Phase IV (KMG-IV): sequencing the most valuable type-strain genomes for metagenomic binning, comparative biology and taxonomic classification.</title>
        <authorList>
            <person name="Goeker M."/>
        </authorList>
    </citation>
    <scope>NUCLEOTIDE SEQUENCE [LARGE SCALE GENOMIC DNA]</scope>
    <source>
        <strain evidence="6 7">DSM 24834</strain>
    </source>
</reference>
<dbReference type="PANTHER" id="PTHR30246:SF1">
    <property type="entry name" value="2-DEHYDRO-3-DEOXY-6-PHOSPHOGALACTONATE ALDOLASE-RELATED"/>
    <property type="match status" value="1"/>
</dbReference>
<dbReference type="NCBIfam" id="TIGR01182">
    <property type="entry name" value="eda"/>
    <property type="match status" value="1"/>
</dbReference>
<dbReference type="Gene3D" id="3.20.20.70">
    <property type="entry name" value="Aldolase class I"/>
    <property type="match status" value="1"/>
</dbReference>
<accession>A0ABS2NHU6</accession>
<protein>
    <submittedName>
        <fullName evidence="6">2-dehydro-3-deoxyphosphogluconate aldolase/(4S)-4-hydroxy-2-oxoglutarate aldolase</fullName>
        <ecNumber evidence="6">4.1.2.14</ecNumber>
        <ecNumber evidence="6">4.1.3.42</ecNumber>
    </submittedName>
</protein>
<dbReference type="EC" id="4.1.2.14" evidence="6"/>
<sequence>MMIEKLKKDKIVAIFRNVPFEELLPQVDLLVENGIRIMEVTLDSPSALSSLYELKKRYDQDIHLGAGTVMRSEDVARVNDIGAEFIISPHIDIEVIKATKELGLTSIPGAFSPTEIATAHQYGADMIKVFPASTLGAEYVKNLKGPFSSIPFMATGGINEHNAKEFLESGYTSLGVGSSLTSVKDGDLIAFKQKVKAFTNLQLQ</sequence>
<name>A0ABS2NHU6_9BACI</name>
<keyword evidence="7" id="KW-1185">Reference proteome</keyword>
<evidence type="ECO:0000256" key="2">
    <source>
        <dbReference type="ARBA" id="ARBA00006906"/>
    </source>
</evidence>
<proteinExistence type="inferred from homology"/>
<evidence type="ECO:0000313" key="6">
    <source>
        <dbReference type="EMBL" id="MBM7587437.1"/>
    </source>
</evidence>
<dbReference type="Pfam" id="PF01081">
    <property type="entry name" value="Aldolase"/>
    <property type="match status" value="1"/>
</dbReference>
<dbReference type="PANTHER" id="PTHR30246">
    <property type="entry name" value="2-KETO-3-DEOXY-6-PHOSPHOGLUCONATE ALDOLASE"/>
    <property type="match status" value="1"/>
</dbReference>
<evidence type="ECO:0000313" key="7">
    <source>
        <dbReference type="Proteomes" id="UP001646157"/>
    </source>
</evidence>
<keyword evidence="5" id="KW-0119">Carbohydrate metabolism</keyword>
<dbReference type="CDD" id="cd00452">
    <property type="entry name" value="KDPG_aldolase"/>
    <property type="match status" value="1"/>
</dbReference>
<keyword evidence="4 6" id="KW-0456">Lyase</keyword>
<dbReference type="Proteomes" id="UP001646157">
    <property type="component" value="Unassembled WGS sequence"/>
</dbReference>
<dbReference type="EMBL" id="JAFBDZ010000004">
    <property type="protein sequence ID" value="MBM7587437.1"/>
    <property type="molecule type" value="Genomic_DNA"/>
</dbReference>
<gene>
    <name evidence="6" type="ORF">JOC86_004010</name>
</gene>
<evidence type="ECO:0000256" key="3">
    <source>
        <dbReference type="ARBA" id="ARBA00011233"/>
    </source>
</evidence>
<dbReference type="GO" id="GO:0106009">
    <property type="term" value="F:(4S)-4-hydroxy-2-oxoglutarate aldolase activity"/>
    <property type="evidence" value="ECO:0007669"/>
    <property type="project" value="UniProtKB-EC"/>
</dbReference>
<dbReference type="InterPro" id="IPR013785">
    <property type="entry name" value="Aldolase_TIM"/>
</dbReference>
<evidence type="ECO:0000256" key="1">
    <source>
        <dbReference type="ARBA" id="ARBA00004761"/>
    </source>
</evidence>
<comment type="similarity">
    <text evidence="2">Belongs to the KHG/KDPG aldolase family.</text>
</comment>
<dbReference type="InterPro" id="IPR000887">
    <property type="entry name" value="Aldlse_KDPG_KHG"/>
</dbReference>
<comment type="subunit">
    <text evidence="3">Homotrimer.</text>
</comment>
<evidence type="ECO:0000256" key="5">
    <source>
        <dbReference type="ARBA" id="ARBA00023277"/>
    </source>
</evidence>
<dbReference type="EC" id="4.1.3.42" evidence="6"/>
<comment type="pathway">
    <text evidence="1">Carbohydrate acid metabolism.</text>
</comment>